<evidence type="ECO:0000259" key="12">
    <source>
        <dbReference type="Pfam" id="PF23539"/>
    </source>
</evidence>
<feature type="domain" description="Signal transduction histidine kinase subgroup 3 dimerisation and phosphoacceptor" evidence="11">
    <location>
        <begin position="157"/>
        <end position="219"/>
    </location>
</feature>
<evidence type="ECO:0000256" key="4">
    <source>
        <dbReference type="ARBA" id="ARBA00022679"/>
    </source>
</evidence>
<gene>
    <name evidence="13" type="ORF">JOF56_005799</name>
</gene>
<proteinExistence type="predicted"/>
<keyword evidence="9" id="KW-1133">Transmembrane helix</keyword>
<dbReference type="InterPro" id="IPR055558">
    <property type="entry name" value="DUF7134"/>
</dbReference>
<evidence type="ECO:0000256" key="2">
    <source>
        <dbReference type="ARBA" id="ARBA00012438"/>
    </source>
</evidence>
<dbReference type="Pfam" id="PF23539">
    <property type="entry name" value="DUF7134"/>
    <property type="match status" value="1"/>
</dbReference>
<dbReference type="CDD" id="cd16917">
    <property type="entry name" value="HATPase_UhpB-NarQ-NarX-like"/>
    <property type="match status" value="1"/>
</dbReference>
<evidence type="ECO:0000256" key="9">
    <source>
        <dbReference type="SAM" id="Phobius"/>
    </source>
</evidence>
<dbReference type="RefSeq" id="WP_209642615.1">
    <property type="nucleotide sequence ID" value="NZ_JAGINW010000001.1"/>
</dbReference>
<dbReference type="Gene3D" id="1.20.5.1930">
    <property type="match status" value="1"/>
</dbReference>
<dbReference type="Proteomes" id="UP001519332">
    <property type="component" value="Unassembled WGS sequence"/>
</dbReference>
<keyword evidence="9" id="KW-0812">Transmembrane</keyword>
<dbReference type="InterPro" id="IPR003594">
    <property type="entry name" value="HATPase_dom"/>
</dbReference>
<sequence length="348" mass="36887">MKQWVRDALFAALVLAGVLVATAVQGGVELPGVVTIALTCGILAFRRRFPVTVAIGTVIGCGLYYPFVGSGGPLLAAFVFALYTVAAAGRLVAASVIAVVAMGGIAAGEILSPRRHLDDIALFMLVGWLVAVIALGAARHSRRAFVAEAEKRATGEERLRIARELHDVLAHNISLINVQASAALHRKKGETEALEAIKHASKDALKELRATLGLLRQVDEQASTKPPGLQQLSELVERTRATGIKVNVDGEPRPLPPEVDLAAYRIIQEALTNVTRHASAHEVHVRIHYGDKDMRVQVDDDGRGGDVTAGNGIRGMTERAEAVGGDLSVHSDGNGVRVAARFPIGATE</sequence>
<feature type="domain" description="Histidine kinase/HSP90-like ATPase" evidence="10">
    <location>
        <begin position="262"/>
        <end position="343"/>
    </location>
</feature>
<dbReference type="Pfam" id="PF02518">
    <property type="entry name" value="HATPase_c"/>
    <property type="match status" value="1"/>
</dbReference>
<dbReference type="SUPFAM" id="SSF55874">
    <property type="entry name" value="ATPase domain of HSP90 chaperone/DNA topoisomerase II/histidine kinase"/>
    <property type="match status" value="1"/>
</dbReference>
<evidence type="ECO:0000259" key="11">
    <source>
        <dbReference type="Pfam" id="PF07730"/>
    </source>
</evidence>
<feature type="domain" description="DUF7134" evidence="12">
    <location>
        <begin position="4"/>
        <end position="143"/>
    </location>
</feature>
<keyword evidence="5" id="KW-0547">Nucleotide-binding</keyword>
<reference evidence="13 14" key="1">
    <citation type="submission" date="2021-03" db="EMBL/GenBank/DDBJ databases">
        <title>Sequencing the genomes of 1000 actinobacteria strains.</title>
        <authorList>
            <person name="Klenk H.-P."/>
        </authorList>
    </citation>
    <scope>NUCLEOTIDE SEQUENCE [LARGE SCALE GENOMIC DNA]</scope>
    <source>
        <strain evidence="13 14">DSM 46670</strain>
    </source>
</reference>
<keyword evidence="3" id="KW-0597">Phosphoprotein</keyword>
<feature type="transmembrane region" description="Helical" evidence="9">
    <location>
        <begin position="74"/>
        <end position="100"/>
    </location>
</feature>
<keyword evidence="4" id="KW-0808">Transferase</keyword>
<dbReference type="InterPro" id="IPR050482">
    <property type="entry name" value="Sensor_HK_TwoCompSys"/>
</dbReference>
<comment type="caution">
    <text evidence="13">The sequence shown here is derived from an EMBL/GenBank/DDBJ whole genome shotgun (WGS) entry which is preliminary data.</text>
</comment>
<keyword evidence="6 13" id="KW-0418">Kinase</keyword>
<evidence type="ECO:0000256" key="3">
    <source>
        <dbReference type="ARBA" id="ARBA00022553"/>
    </source>
</evidence>
<dbReference type="InterPro" id="IPR036890">
    <property type="entry name" value="HATPase_C_sf"/>
</dbReference>
<protein>
    <recommendedName>
        <fullName evidence="2">histidine kinase</fullName>
        <ecNumber evidence="2">2.7.13.3</ecNumber>
    </recommendedName>
</protein>
<organism evidence="13 14">
    <name type="scientific">Kibdelosporangium banguiense</name>
    <dbReference type="NCBI Taxonomy" id="1365924"/>
    <lineage>
        <taxon>Bacteria</taxon>
        <taxon>Bacillati</taxon>
        <taxon>Actinomycetota</taxon>
        <taxon>Actinomycetes</taxon>
        <taxon>Pseudonocardiales</taxon>
        <taxon>Pseudonocardiaceae</taxon>
        <taxon>Kibdelosporangium</taxon>
    </lineage>
</organism>
<feature type="transmembrane region" description="Helical" evidence="9">
    <location>
        <begin position="120"/>
        <end position="138"/>
    </location>
</feature>
<evidence type="ECO:0000256" key="1">
    <source>
        <dbReference type="ARBA" id="ARBA00000085"/>
    </source>
</evidence>
<dbReference type="InterPro" id="IPR011712">
    <property type="entry name" value="Sig_transdc_His_kin_sub3_dim/P"/>
</dbReference>
<evidence type="ECO:0000256" key="6">
    <source>
        <dbReference type="ARBA" id="ARBA00022777"/>
    </source>
</evidence>
<feature type="transmembrane region" description="Helical" evidence="9">
    <location>
        <begin position="47"/>
        <end position="67"/>
    </location>
</feature>
<evidence type="ECO:0000313" key="14">
    <source>
        <dbReference type="Proteomes" id="UP001519332"/>
    </source>
</evidence>
<dbReference type="GO" id="GO:0016301">
    <property type="term" value="F:kinase activity"/>
    <property type="evidence" value="ECO:0007669"/>
    <property type="project" value="UniProtKB-KW"/>
</dbReference>
<keyword evidence="8" id="KW-0902">Two-component regulatory system</keyword>
<dbReference type="EMBL" id="JAGINW010000001">
    <property type="protein sequence ID" value="MBP2325414.1"/>
    <property type="molecule type" value="Genomic_DNA"/>
</dbReference>
<dbReference type="Pfam" id="PF07730">
    <property type="entry name" value="HisKA_3"/>
    <property type="match status" value="1"/>
</dbReference>
<evidence type="ECO:0000256" key="8">
    <source>
        <dbReference type="ARBA" id="ARBA00023012"/>
    </source>
</evidence>
<evidence type="ECO:0000313" key="13">
    <source>
        <dbReference type="EMBL" id="MBP2325414.1"/>
    </source>
</evidence>
<name>A0ABS4TLW2_9PSEU</name>
<dbReference type="PANTHER" id="PTHR24421">
    <property type="entry name" value="NITRATE/NITRITE SENSOR PROTEIN NARX-RELATED"/>
    <property type="match status" value="1"/>
</dbReference>
<evidence type="ECO:0000259" key="10">
    <source>
        <dbReference type="Pfam" id="PF02518"/>
    </source>
</evidence>
<dbReference type="PANTHER" id="PTHR24421:SF10">
    <property type="entry name" value="NITRATE_NITRITE SENSOR PROTEIN NARQ"/>
    <property type="match status" value="1"/>
</dbReference>
<dbReference type="Gene3D" id="3.30.565.10">
    <property type="entry name" value="Histidine kinase-like ATPase, C-terminal domain"/>
    <property type="match status" value="1"/>
</dbReference>
<keyword evidence="7" id="KW-0067">ATP-binding</keyword>
<keyword evidence="9" id="KW-0472">Membrane</keyword>
<comment type="catalytic activity">
    <reaction evidence="1">
        <text>ATP + protein L-histidine = ADP + protein N-phospho-L-histidine.</text>
        <dbReference type="EC" id="2.7.13.3"/>
    </reaction>
</comment>
<evidence type="ECO:0000256" key="7">
    <source>
        <dbReference type="ARBA" id="ARBA00022840"/>
    </source>
</evidence>
<evidence type="ECO:0000256" key="5">
    <source>
        <dbReference type="ARBA" id="ARBA00022741"/>
    </source>
</evidence>
<keyword evidence="14" id="KW-1185">Reference proteome</keyword>
<accession>A0ABS4TLW2</accession>
<dbReference type="EC" id="2.7.13.3" evidence="2"/>